<protein>
    <submittedName>
        <fullName evidence="1">Uncharacterized protein</fullName>
    </submittedName>
</protein>
<dbReference type="Proteomes" id="UP000001568">
    <property type="component" value="Chromosome 15"/>
</dbReference>
<organism evidence="1 2">
    <name type="scientific">Ostreococcus lucimarinus (strain CCE9901)</name>
    <dbReference type="NCBI Taxonomy" id="436017"/>
    <lineage>
        <taxon>Eukaryota</taxon>
        <taxon>Viridiplantae</taxon>
        <taxon>Chlorophyta</taxon>
        <taxon>Mamiellophyceae</taxon>
        <taxon>Mamiellales</taxon>
        <taxon>Bathycoccaceae</taxon>
        <taxon>Ostreococcus</taxon>
    </lineage>
</organism>
<accession>A4S887</accession>
<dbReference type="EMBL" id="CP000595">
    <property type="protein sequence ID" value="ABO99876.1"/>
    <property type="molecule type" value="Genomic_DNA"/>
</dbReference>
<proteinExistence type="predicted"/>
<dbReference type="OMA" id="HRECQKE"/>
<dbReference type="RefSeq" id="XP_001421583.1">
    <property type="nucleotide sequence ID" value="XM_001421546.1"/>
</dbReference>
<evidence type="ECO:0000313" key="2">
    <source>
        <dbReference type="Proteomes" id="UP000001568"/>
    </source>
</evidence>
<dbReference type="GeneID" id="5005857"/>
<reference evidence="1 2" key="1">
    <citation type="journal article" date="2007" name="Proc. Natl. Acad. Sci. U.S.A.">
        <title>The tiny eukaryote Ostreococcus provides genomic insights into the paradox of plankton speciation.</title>
        <authorList>
            <person name="Palenik B."/>
            <person name="Grimwood J."/>
            <person name="Aerts A."/>
            <person name="Rouze P."/>
            <person name="Salamov A."/>
            <person name="Putnam N."/>
            <person name="Dupont C."/>
            <person name="Jorgensen R."/>
            <person name="Derelle E."/>
            <person name="Rombauts S."/>
            <person name="Zhou K."/>
            <person name="Otillar R."/>
            <person name="Merchant S.S."/>
            <person name="Podell S."/>
            <person name="Gaasterland T."/>
            <person name="Napoli C."/>
            <person name="Gendler K."/>
            <person name="Manuell A."/>
            <person name="Tai V."/>
            <person name="Vallon O."/>
            <person name="Piganeau G."/>
            <person name="Jancek S."/>
            <person name="Heijde M."/>
            <person name="Jabbari K."/>
            <person name="Bowler C."/>
            <person name="Lohr M."/>
            <person name="Robbens S."/>
            <person name="Werner G."/>
            <person name="Dubchak I."/>
            <person name="Pazour G.J."/>
            <person name="Ren Q."/>
            <person name="Paulsen I."/>
            <person name="Delwiche C."/>
            <person name="Schmutz J."/>
            <person name="Rokhsar D."/>
            <person name="Van de Peer Y."/>
            <person name="Moreau H."/>
            <person name="Grigoriev I.V."/>
        </authorList>
    </citation>
    <scope>NUCLEOTIDE SEQUENCE [LARGE SCALE GENOMIC DNA]</scope>
    <source>
        <strain evidence="1 2">CCE9901</strain>
    </source>
</reference>
<dbReference type="HOGENOM" id="CLU_1542630_0_0_1"/>
<dbReference type="KEGG" id="olu:OSTLU_27762"/>
<dbReference type="AlphaFoldDB" id="A4S887"/>
<dbReference type="Gramene" id="ABO99876">
    <property type="protein sequence ID" value="ABO99876"/>
    <property type="gene ID" value="OSTLU_27762"/>
</dbReference>
<sequence length="174" mass="18887">MAPKKPAQKSAKAQIKEQRDQIRQQIKTIRDESASTHVLDSLYDAALGLELWLRTNSSAFPSAAVKQKTERLGEIATQATRGTLDADAAYWELAGLYTIIHRECQKEDLGLVFPSFVFPDGGMPALGEGDALTLADVREAIGCELTAEALDAKIAELEEIERAKAALEAMDADA</sequence>
<evidence type="ECO:0000313" key="1">
    <source>
        <dbReference type="EMBL" id="ABO99876.1"/>
    </source>
</evidence>
<gene>
    <name evidence="1" type="ORF">OSTLU_27762</name>
</gene>
<dbReference type="OrthoDB" id="10428249at2759"/>
<keyword evidence="2" id="KW-1185">Reference proteome</keyword>
<name>A4S887_OSTLU</name>